<dbReference type="CDD" id="cd03524">
    <property type="entry name" value="RPA2_OBF_family"/>
    <property type="match status" value="1"/>
</dbReference>
<feature type="region of interest" description="Disordered" evidence="4">
    <location>
        <begin position="568"/>
        <end position="612"/>
    </location>
</feature>
<protein>
    <submittedName>
        <fullName evidence="6">DnaJ like subfamily C member 9</fullName>
    </submittedName>
</protein>
<dbReference type="PROSITE" id="PS00636">
    <property type="entry name" value="DNAJ_1"/>
    <property type="match status" value="1"/>
</dbReference>
<dbReference type="InterPro" id="IPR001623">
    <property type="entry name" value="DnaJ_domain"/>
</dbReference>
<feature type="domain" description="J" evidence="5">
    <location>
        <begin position="16"/>
        <end position="83"/>
    </location>
</feature>
<dbReference type="SUPFAM" id="SSF46565">
    <property type="entry name" value="Chaperone J-domain"/>
    <property type="match status" value="1"/>
</dbReference>
<dbReference type="GO" id="GO:0005634">
    <property type="term" value="C:nucleus"/>
    <property type="evidence" value="ECO:0007669"/>
    <property type="project" value="TreeGrafter"/>
</dbReference>
<feature type="compositionally biased region" description="Basic and acidic residues" evidence="4">
    <location>
        <begin position="595"/>
        <end position="609"/>
    </location>
</feature>
<dbReference type="InterPro" id="IPR052594">
    <property type="entry name" value="J_domain-containing_protein"/>
</dbReference>
<dbReference type="PROSITE" id="PS50076">
    <property type="entry name" value="DNAJ_2"/>
    <property type="match status" value="1"/>
</dbReference>
<evidence type="ECO:0000313" key="6">
    <source>
        <dbReference type="EMBL" id="KKP06736.1"/>
    </source>
</evidence>
<feature type="region of interest" description="Disordered" evidence="4">
    <location>
        <begin position="216"/>
        <end position="237"/>
    </location>
</feature>
<sequence>MSDHEDVVDGEPPAIDPYEVLGLERIATADQVKSAYRKAALKNHPDKVSESEKEKAHETFQSIAFAYAVLSDPARRKRYDTTGSTSESIVDSEGFDWSEYYREQYKDAISEDAIKKFAAKYKRSDEEKDDLLIAYEECEGDMDQVYERVMLSDVVEDDERFRKIIDEAIETGDVPSFPAYKKENKRKRAARAKAAKAEEAEAEELAKELGVHDKIFGGKTKGKRGKGSSEDDLAALIQKRQQDRAGDFFSHLEEKYGAKSAAGKKSKGKKRAVDEDEEEPSEEAFQAAAARLKKAKASTKDEKPASSTGRRSTRSRRLQGLQVQHASFRELAGLGVTRHGNERPFHRIFSNPGFSSPSTACQTMSATPIARDAHSMTEATKAALYPRYCFHLSPTVNTWCLLRAADIHALDQHAGFEGENFFFYRNLPIKWVRVVGIVVAIEQFFNRRLYTIDDSSGRNIVAVTTPPSPAKPKNESTAGEQRTDKDVDVQEADHYADIDVGMVVDVKGSVSSFRNEHQINIERVTVVKSTAQEVVLWEKRTKFRREVLNVPWVLRDKDVRRCRRDAERSEAEAEKKKAKKQSKAKETKSGITKLPTRDSKSRSSRDDSMAKAVQKIIREGASTGKYNALGL</sequence>
<comment type="subcellular location">
    <subcellularLocation>
        <location evidence="1">Chromosome</location>
        <location evidence="1">Telomere</location>
    </subcellularLocation>
</comment>
<reference evidence="7" key="1">
    <citation type="journal article" date="2015" name="Genome Announc.">
        <title>Draft whole-genome sequence of the biocontrol agent Trichoderma harzianum T6776.</title>
        <authorList>
            <person name="Baroncelli R."/>
            <person name="Piaggeschi G."/>
            <person name="Fiorini L."/>
            <person name="Bertolini E."/>
            <person name="Zapparata A."/>
            <person name="Pe M.E."/>
            <person name="Sarrocco S."/>
            <person name="Vannacci G."/>
        </authorList>
    </citation>
    <scope>NUCLEOTIDE SEQUENCE [LARGE SCALE GENOMIC DNA]</scope>
    <source>
        <strain evidence="7">T6776</strain>
    </source>
</reference>
<dbReference type="InterPro" id="IPR056453">
    <property type="entry name" value="HTH_DNAJC9"/>
</dbReference>
<feature type="region of interest" description="Disordered" evidence="4">
    <location>
        <begin position="461"/>
        <end position="487"/>
    </location>
</feature>
<dbReference type="Pfam" id="PF00226">
    <property type="entry name" value="DnaJ"/>
    <property type="match status" value="1"/>
</dbReference>
<dbReference type="GO" id="GO:0031072">
    <property type="term" value="F:heat shock protein binding"/>
    <property type="evidence" value="ECO:0007669"/>
    <property type="project" value="TreeGrafter"/>
</dbReference>
<dbReference type="EMBL" id="JOKZ01000019">
    <property type="protein sequence ID" value="KKP06736.1"/>
    <property type="molecule type" value="Genomic_DNA"/>
</dbReference>
<dbReference type="SMART" id="SM00271">
    <property type="entry name" value="DnaJ"/>
    <property type="match status" value="1"/>
</dbReference>
<dbReference type="OrthoDB" id="110024at2759"/>
<name>A0A0F9XQ36_TRIHA</name>
<proteinExistence type="predicted"/>
<dbReference type="PANTHER" id="PTHR44144">
    <property type="entry name" value="DNAJ HOMOLOG SUBFAMILY C MEMBER 9"/>
    <property type="match status" value="1"/>
</dbReference>
<dbReference type="Pfam" id="PF10451">
    <property type="entry name" value="Stn1"/>
    <property type="match status" value="2"/>
</dbReference>
<dbReference type="AlphaFoldDB" id="A0A0F9XQ36"/>
<evidence type="ECO:0000256" key="1">
    <source>
        <dbReference type="ARBA" id="ARBA00004574"/>
    </source>
</evidence>
<dbReference type="Pfam" id="PF23302">
    <property type="entry name" value="HTH_DNAJC9"/>
    <property type="match status" value="1"/>
</dbReference>
<dbReference type="FunFam" id="1.10.287.110:FF:000110">
    <property type="entry name" value="DnaJ domain protein (AFU_orthologue AFUA_2G13210)"/>
    <property type="match status" value="1"/>
</dbReference>
<dbReference type="InterPro" id="IPR018253">
    <property type="entry name" value="DnaJ_domain_CS"/>
</dbReference>
<evidence type="ECO:0000256" key="3">
    <source>
        <dbReference type="ARBA" id="ARBA00022895"/>
    </source>
</evidence>
<dbReference type="InterPro" id="IPR036869">
    <property type="entry name" value="J_dom_sf"/>
</dbReference>
<dbReference type="PRINTS" id="PR00625">
    <property type="entry name" value="JDOMAIN"/>
</dbReference>
<dbReference type="PANTHER" id="PTHR44144:SF1">
    <property type="entry name" value="DNAJ HOMOLOG SUBFAMILY C MEMBER 9"/>
    <property type="match status" value="1"/>
</dbReference>
<dbReference type="InterPro" id="IPR018856">
    <property type="entry name" value="Stn1_N"/>
</dbReference>
<keyword evidence="2" id="KW-0158">Chromosome</keyword>
<dbReference type="GO" id="GO:0000781">
    <property type="term" value="C:chromosome, telomeric region"/>
    <property type="evidence" value="ECO:0007669"/>
    <property type="project" value="UniProtKB-SubCell"/>
</dbReference>
<dbReference type="GO" id="GO:0005737">
    <property type="term" value="C:cytoplasm"/>
    <property type="evidence" value="ECO:0007669"/>
    <property type="project" value="TreeGrafter"/>
</dbReference>
<dbReference type="Gene3D" id="2.40.50.140">
    <property type="entry name" value="Nucleic acid-binding proteins"/>
    <property type="match status" value="1"/>
</dbReference>
<accession>A0A0F9XQ36</accession>
<keyword evidence="3" id="KW-0779">Telomere</keyword>
<dbReference type="Gene3D" id="1.10.287.110">
    <property type="entry name" value="DnaJ domain"/>
    <property type="match status" value="1"/>
</dbReference>
<evidence type="ECO:0000313" key="7">
    <source>
        <dbReference type="Proteomes" id="UP000034112"/>
    </source>
</evidence>
<evidence type="ECO:0000256" key="2">
    <source>
        <dbReference type="ARBA" id="ARBA00022454"/>
    </source>
</evidence>
<gene>
    <name evidence="6" type="ORF">THAR02_01121</name>
</gene>
<dbReference type="CDD" id="cd06257">
    <property type="entry name" value="DnaJ"/>
    <property type="match status" value="1"/>
</dbReference>
<feature type="region of interest" description="Disordered" evidence="4">
    <location>
        <begin position="257"/>
        <end position="322"/>
    </location>
</feature>
<dbReference type="Proteomes" id="UP000034112">
    <property type="component" value="Unassembled WGS sequence"/>
</dbReference>
<organism evidence="6 7">
    <name type="scientific">Trichoderma harzianum</name>
    <name type="common">Hypocrea lixii</name>
    <dbReference type="NCBI Taxonomy" id="5544"/>
    <lineage>
        <taxon>Eukaryota</taxon>
        <taxon>Fungi</taxon>
        <taxon>Dikarya</taxon>
        <taxon>Ascomycota</taxon>
        <taxon>Pezizomycotina</taxon>
        <taxon>Sordariomycetes</taxon>
        <taxon>Hypocreomycetidae</taxon>
        <taxon>Hypocreales</taxon>
        <taxon>Hypocreaceae</taxon>
        <taxon>Trichoderma</taxon>
    </lineage>
</organism>
<dbReference type="SUPFAM" id="SSF50249">
    <property type="entry name" value="Nucleic acid-binding proteins"/>
    <property type="match status" value="1"/>
</dbReference>
<evidence type="ECO:0000259" key="5">
    <source>
        <dbReference type="PROSITE" id="PS50076"/>
    </source>
</evidence>
<dbReference type="InterPro" id="IPR012340">
    <property type="entry name" value="NA-bd_OB-fold"/>
</dbReference>
<comment type="caution">
    <text evidence="6">The sequence shown here is derived from an EMBL/GenBank/DDBJ whole genome shotgun (WGS) entry which is preliminary data.</text>
</comment>
<evidence type="ECO:0000256" key="4">
    <source>
        <dbReference type="SAM" id="MobiDB-lite"/>
    </source>
</evidence>
<dbReference type="OMA" id="ERPFHRI"/>